<reference evidence="1 2" key="1">
    <citation type="submission" date="2023-05" db="EMBL/GenBank/DDBJ databases">
        <title>B98-5 Cell Line De Novo Hybrid Assembly: An Optical Mapping Approach.</title>
        <authorList>
            <person name="Kananen K."/>
            <person name="Auerbach J.A."/>
            <person name="Kautto E."/>
            <person name="Blachly J.S."/>
        </authorList>
    </citation>
    <scope>NUCLEOTIDE SEQUENCE [LARGE SCALE GENOMIC DNA]</scope>
    <source>
        <strain evidence="1">B95-8</strain>
        <tissue evidence="1">Cell line</tissue>
    </source>
</reference>
<proteinExistence type="predicted"/>
<protein>
    <submittedName>
        <fullName evidence="1">Uncharacterized protein</fullName>
    </submittedName>
</protein>
<feature type="non-terminal residue" evidence="1">
    <location>
        <position position="1"/>
    </location>
</feature>
<gene>
    <name evidence="1" type="ORF">P7K49_031328</name>
</gene>
<organism evidence="1 2">
    <name type="scientific">Saguinus oedipus</name>
    <name type="common">Cotton-top tamarin</name>
    <name type="synonym">Oedipomidas oedipus</name>
    <dbReference type="NCBI Taxonomy" id="9490"/>
    <lineage>
        <taxon>Eukaryota</taxon>
        <taxon>Metazoa</taxon>
        <taxon>Chordata</taxon>
        <taxon>Craniata</taxon>
        <taxon>Vertebrata</taxon>
        <taxon>Euteleostomi</taxon>
        <taxon>Mammalia</taxon>
        <taxon>Eutheria</taxon>
        <taxon>Euarchontoglires</taxon>
        <taxon>Primates</taxon>
        <taxon>Haplorrhini</taxon>
        <taxon>Platyrrhini</taxon>
        <taxon>Cebidae</taxon>
        <taxon>Callitrichinae</taxon>
        <taxon>Saguinus</taxon>
    </lineage>
</organism>
<dbReference type="Proteomes" id="UP001266305">
    <property type="component" value="Unassembled WGS sequence"/>
</dbReference>
<comment type="caution">
    <text evidence="1">The sequence shown here is derived from an EMBL/GenBank/DDBJ whole genome shotgun (WGS) entry which is preliminary data.</text>
</comment>
<name>A0ABQ9TZ34_SAGOE</name>
<accession>A0ABQ9TZ34</accession>
<evidence type="ECO:0000313" key="1">
    <source>
        <dbReference type="EMBL" id="KAK2090072.1"/>
    </source>
</evidence>
<dbReference type="EMBL" id="JASSZA010000017">
    <property type="protein sequence ID" value="KAK2090072.1"/>
    <property type="molecule type" value="Genomic_DNA"/>
</dbReference>
<keyword evidence="2" id="KW-1185">Reference proteome</keyword>
<feature type="non-terminal residue" evidence="1">
    <location>
        <position position="56"/>
    </location>
</feature>
<evidence type="ECO:0000313" key="2">
    <source>
        <dbReference type="Proteomes" id="UP001266305"/>
    </source>
</evidence>
<sequence length="56" mass="6314">AHLLGIYQHCTRQPTLRHLQYSHSFHPVSVIMEGHVLAWDTFTKVKPAAPLTAPNP</sequence>